<evidence type="ECO:0000313" key="1">
    <source>
        <dbReference type="EMBL" id="CCX32439.1"/>
    </source>
</evidence>
<dbReference type="EMBL" id="HF935844">
    <property type="protein sequence ID" value="CCX32439.1"/>
    <property type="molecule type" value="Genomic_DNA"/>
</dbReference>
<name>U4LK18_PYROM</name>
<accession>U4LK18</accession>
<dbReference type="AlphaFoldDB" id="U4LK18"/>
<proteinExistence type="predicted"/>
<dbReference type="Proteomes" id="UP000018144">
    <property type="component" value="Unassembled WGS sequence"/>
</dbReference>
<reference evidence="1 2" key="1">
    <citation type="journal article" date="2013" name="PLoS Genet.">
        <title>The genome and development-dependent transcriptomes of Pyronema confluens: a window into fungal evolution.</title>
        <authorList>
            <person name="Traeger S."/>
            <person name="Altegoer F."/>
            <person name="Freitag M."/>
            <person name="Gabaldon T."/>
            <person name="Kempken F."/>
            <person name="Kumar A."/>
            <person name="Marcet-Houben M."/>
            <person name="Poggeler S."/>
            <person name="Stajich J.E."/>
            <person name="Nowrousian M."/>
        </authorList>
    </citation>
    <scope>NUCLEOTIDE SEQUENCE [LARGE SCALE GENOMIC DNA]</scope>
    <source>
        <strain evidence="2">CBS 100304</strain>
        <tissue evidence="1">Vegetative mycelium</tissue>
    </source>
</reference>
<keyword evidence="2" id="KW-1185">Reference proteome</keyword>
<sequence length="90" mass="10777">MVTKYRGVLWVNLSRESRRTEDGRWFYIHQVFQQSSESQIRIRDGYIPHTVHRCTTSRYNINLVVVETWRDPEAEDHDTLSIRTPQLAET</sequence>
<organism evidence="1 2">
    <name type="scientific">Pyronema omphalodes (strain CBS 100304)</name>
    <name type="common">Pyronema confluens</name>
    <dbReference type="NCBI Taxonomy" id="1076935"/>
    <lineage>
        <taxon>Eukaryota</taxon>
        <taxon>Fungi</taxon>
        <taxon>Dikarya</taxon>
        <taxon>Ascomycota</taxon>
        <taxon>Pezizomycotina</taxon>
        <taxon>Pezizomycetes</taxon>
        <taxon>Pezizales</taxon>
        <taxon>Pyronemataceae</taxon>
        <taxon>Pyronema</taxon>
    </lineage>
</organism>
<protein>
    <submittedName>
        <fullName evidence="1">Uncharacterized protein</fullName>
    </submittedName>
</protein>
<gene>
    <name evidence="1" type="ORF">PCON_13088</name>
</gene>
<evidence type="ECO:0000313" key="2">
    <source>
        <dbReference type="Proteomes" id="UP000018144"/>
    </source>
</evidence>